<evidence type="ECO:0000313" key="1">
    <source>
        <dbReference type="EMBL" id="PRY59186.1"/>
    </source>
</evidence>
<accession>A0A2T0UMQ9</accession>
<dbReference type="AlphaFoldDB" id="A0A2T0UMQ9"/>
<comment type="caution">
    <text evidence="1">The sequence shown here is derived from an EMBL/GenBank/DDBJ whole genome shotgun (WGS) entry which is preliminary data.</text>
</comment>
<gene>
    <name evidence="1" type="ORF">B0I28_104345</name>
</gene>
<dbReference type="EMBL" id="PVTJ01000004">
    <property type="protein sequence ID" value="PRY59186.1"/>
    <property type="molecule type" value="Genomic_DNA"/>
</dbReference>
<dbReference type="RefSeq" id="WP_106364275.1">
    <property type="nucleotide sequence ID" value="NZ_PVTJ01000004.1"/>
</dbReference>
<dbReference type="Proteomes" id="UP000238176">
    <property type="component" value="Unassembled WGS sequence"/>
</dbReference>
<dbReference type="OrthoDB" id="3989267at2"/>
<name>A0A2T0UMQ9_9ACTN</name>
<reference evidence="1 2" key="1">
    <citation type="submission" date="2018-03" db="EMBL/GenBank/DDBJ databases">
        <title>Genomic Encyclopedia of Type Strains, Phase III (KMG-III): the genomes of soil and plant-associated and newly described type strains.</title>
        <authorList>
            <person name="Whitman W."/>
        </authorList>
    </citation>
    <scope>NUCLEOTIDE SEQUENCE [LARGE SCALE GENOMIC DNA]</scope>
    <source>
        <strain evidence="1 2">CGMCC 4.7067</strain>
    </source>
</reference>
<sequence length="373" mass="42515">MERLVRDRRILIADPDQSERGHWRKTIHYAKLYELVPDGQFIECTGSERGDLTITLMAGAHPNAARKRAAKLTPVPVPQRLDRLHPVIAQLRDNAAKLAMPKPLRHRALLLLQALAAAAEERGWQVRDRSGEAEPHYSGHRRQSEHREGWIWMVVDGYSYQVTIDQEFPQTLDAVKSQSLKIELPHTKSGSRCRWADRKTVTLEDRLPEVLDGLATRAAEDRERIAIEAQEAAERQRAREKAETDARSRALSQFNAETLYRQVAAFERARAISAYCDVLEQRIEATDAPESDRERAMAWLAWARAHAAEIDPFRTLPTMPEAPEFTPEDLKPFIAGSEAFGTEGMSITHSAARPQDLNMVWLHLLAQKPYFRR</sequence>
<organism evidence="1 2">
    <name type="scientific">Glycomyces artemisiae</name>
    <dbReference type="NCBI Taxonomy" id="1076443"/>
    <lineage>
        <taxon>Bacteria</taxon>
        <taxon>Bacillati</taxon>
        <taxon>Actinomycetota</taxon>
        <taxon>Actinomycetes</taxon>
        <taxon>Glycomycetales</taxon>
        <taxon>Glycomycetaceae</taxon>
        <taxon>Glycomyces</taxon>
    </lineage>
</organism>
<protein>
    <submittedName>
        <fullName evidence="1">Uncharacterized protein</fullName>
    </submittedName>
</protein>
<keyword evidence="2" id="KW-1185">Reference proteome</keyword>
<evidence type="ECO:0000313" key="2">
    <source>
        <dbReference type="Proteomes" id="UP000238176"/>
    </source>
</evidence>
<proteinExistence type="predicted"/>